<evidence type="ECO:0000313" key="2">
    <source>
        <dbReference type="EMBL" id="CAE4627606.1"/>
    </source>
</evidence>
<accession>A0A6V2IYN4</accession>
<evidence type="ECO:0000313" key="1">
    <source>
        <dbReference type="EMBL" id="CAE4627601.1"/>
    </source>
</evidence>
<dbReference type="AlphaFoldDB" id="A0A6V2IYN4"/>
<organism evidence="2">
    <name type="scientific">Ditylum brightwellii</name>
    <dbReference type="NCBI Taxonomy" id="49249"/>
    <lineage>
        <taxon>Eukaryota</taxon>
        <taxon>Sar</taxon>
        <taxon>Stramenopiles</taxon>
        <taxon>Ochrophyta</taxon>
        <taxon>Bacillariophyta</taxon>
        <taxon>Mediophyceae</taxon>
        <taxon>Lithodesmiophycidae</taxon>
        <taxon>Lithodesmiales</taxon>
        <taxon>Lithodesmiaceae</taxon>
        <taxon>Ditylum</taxon>
    </lineage>
</organism>
<protein>
    <submittedName>
        <fullName evidence="2">Uncharacterized protein</fullName>
    </submittedName>
</protein>
<proteinExistence type="predicted"/>
<reference evidence="2" key="1">
    <citation type="submission" date="2021-01" db="EMBL/GenBank/DDBJ databases">
        <authorList>
            <person name="Corre E."/>
            <person name="Pelletier E."/>
            <person name="Niang G."/>
            <person name="Scheremetjew M."/>
            <person name="Finn R."/>
            <person name="Kale V."/>
            <person name="Holt S."/>
            <person name="Cochrane G."/>
            <person name="Meng A."/>
            <person name="Brown T."/>
            <person name="Cohen L."/>
        </authorList>
    </citation>
    <scope>NUCLEOTIDE SEQUENCE</scope>
    <source>
        <strain evidence="2">GSO104</strain>
    </source>
</reference>
<dbReference type="EMBL" id="HBNS01032680">
    <property type="protein sequence ID" value="CAE4627601.1"/>
    <property type="molecule type" value="Transcribed_RNA"/>
</dbReference>
<gene>
    <name evidence="1" type="ORF">DBRI00130_LOCUS25614</name>
    <name evidence="2" type="ORF">DBRI00130_LOCUS25617</name>
</gene>
<sequence length="106" mass="12117">MSSHDKLHITMHVISWHIAHSSLFLFLSSSEFLELEFNNLSGSMPSDVCNLRTTNGGLLRFLLWRLTAKVRLYVLAARSVCEKILLWMLTAKVRLFTSTSSNMLCK</sequence>
<dbReference type="EMBL" id="HBNS01032684">
    <property type="protein sequence ID" value="CAE4627606.1"/>
    <property type="molecule type" value="Transcribed_RNA"/>
</dbReference>
<name>A0A6V2IYN4_9STRA</name>